<dbReference type="CDD" id="cd01949">
    <property type="entry name" value="GGDEF"/>
    <property type="match status" value="1"/>
</dbReference>
<dbReference type="EC" id="2.7.7.65" evidence="1"/>
<gene>
    <name evidence="5" type="ORF">GRI99_15105</name>
</gene>
<dbReference type="PROSITE" id="PS50887">
    <property type="entry name" value="GGDEF"/>
    <property type="match status" value="1"/>
</dbReference>
<comment type="catalytic activity">
    <reaction evidence="2">
        <text>2 GTP = 3',3'-c-di-GMP + 2 diphosphate</text>
        <dbReference type="Rhea" id="RHEA:24898"/>
        <dbReference type="ChEBI" id="CHEBI:33019"/>
        <dbReference type="ChEBI" id="CHEBI:37565"/>
        <dbReference type="ChEBI" id="CHEBI:58805"/>
        <dbReference type="EC" id="2.7.7.65"/>
    </reaction>
</comment>
<dbReference type="SMART" id="SM00267">
    <property type="entry name" value="GGDEF"/>
    <property type="match status" value="1"/>
</dbReference>
<dbReference type="InterPro" id="IPR029787">
    <property type="entry name" value="Nucleotide_cyclase"/>
</dbReference>
<organism evidence="5 6">
    <name type="scientific">Alteraurantiacibacter buctensis</name>
    <dbReference type="NCBI Taxonomy" id="1503981"/>
    <lineage>
        <taxon>Bacteria</taxon>
        <taxon>Pseudomonadati</taxon>
        <taxon>Pseudomonadota</taxon>
        <taxon>Alphaproteobacteria</taxon>
        <taxon>Sphingomonadales</taxon>
        <taxon>Erythrobacteraceae</taxon>
        <taxon>Alteraurantiacibacter</taxon>
    </lineage>
</organism>
<comment type="caution">
    <text evidence="5">The sequence shown here is derived from an EMBL/GenBank/DDBJ whole genome shotgun (WGS) entry which is preliminary data.</text>
</comment>
<dbReference type="Gene3D" id="3.30.70.270">
    <property type="match status" value="1"/>
</dbReference>
<dbReference type="Proteomes" id="UP000466966">
    <property type="component" value="Unassembled WGS sequence"/>
</dbReference>
<feature type="transmembrane region" description="Helical" evidence="3">
    <location>
        <begin position="20"/>
        <end position="38"/>
    </location>
</feature>
<dbReference type="GO" id="GO:0043709">
    <property type="term" value="P:cell adhesion involved in single-species biofilm formation"/>
    <property type="evidence" value="ECO:0007669"/>
    <property type="project" value="TreeGrafter"/>
</dbReference>
<dbReference type="Gene3D" id="3.30.450.40">
    <property type="match status" value="1"/>
</dbReference>
<evidence type="ECO:0000259" key="4">
    <source>
        <dbReference type="PROSITE" id="PS50887"/>
    </source>
</evidence>
<keyword evidence="3" id="KW-1133">Transmembrane helix</keyword>
<name>A0A844Z352_9SPHN</name>
<keyword evidence="3" id="KW-0812">Transmembrane</keyword>
<dbReference type="SUPFAM" id="SSF55073">
    <property type="entry name" value="Nucleotide cyclase"/>
    <property type="match status" value="1"/>
</dbReference>
<dbReference type="GO" id="GO:0005886">
    <property type="term" value="C:plasma membrane"/>
    <property type="evidence" value="ECO:0007669"/>
    <property type="project" value="TreeGrafter"/>
</dbReference>
<dbReference type="Pfam" id="PF00990">
    <property type="entry name" value="GGDEF"/>
    <property type="match status" value="1"/>
</dbReference>
<keyword evidence="3" id="KW-0472">Membrane</keyword>
<sequence length="429" mass="45935">MSETQPSFGDGAALHRFRRLLWIGQCGTALLLLFALTLDGPGATVLTLVGAALMLAQFAMSRLIAGRSLALIAEHARLLREAEESRQQIEQLFAMTDMLQSAQNHEDVGAILEATAVHLLPQFRGGLYIFNNSNDRLDLVRHWPQGPDCDPAPALVPGNCWALKRGKAHINDPVKGTLCCQHNNGVFSTLEVPMVARGKVHGLLMLAIASDNGTAQLQAVRRIARALADSVSLALANIGLQEKLRTQSLRDPLTGLYNRRYMEDALDRYISLAERDGSPLAVVMVDLDHFKKLNDTQGHAKGDAVLREVAAQMVGSLRPADVVARYGGEELVVILPNCGLEDARLKAEMLRARIESLGAVHTMPITASFGVAAIPETAKGASDVVALADGALYAAKQAGRNTVMVATRRAGKPGRAAKADVKAALSAVS</sequence>
<dbReference type="SUPFAM" id="SSF55781">
    <property type="entry name" value="GAF domain-like"/>
    <property type="match status" value="1"/>
</dbReference>
<dbReference type="OrthoDB" id="9812260at2"/>
<dbReference type="RefSeq" id="WP_160772882.1">
    <property type="nucleotide sequence ID" value="NZ_WTYV01000006.1"/>
</dbReference>
<dbReference type="PANTHER" id="PTHR45138">
    <property type="entry name" value="REGULATORY COMPONENTS OF SENSORY TRANSDUCTION SYSTEM"/>
    <property type="match status" value="1"/>
</dbReference>
<dbReference type="GO" id="GO:0052621">
    <property type="term" value="F:diguanylate cyclase activity"/>
    <property type="evidence" value="ECO:0007669"/>
    <property type="project" value="UniProtKB-EC"/>
</dbReference>
<evidence type="ECO:0000256" key="3">
    <source>
        <dbReference type="SAM" id="Phobius"/>
    </source>
</evidence>
<dbReference type="PANTHER" id="PTHR45138:SF9">
    <property type="entry name" value="DIGUANYLATE CYCLASE DGCM-RELATED"/>
    <property type="match status" value="1"/>
</dbReference>
<evidence type="ECO:0000313" key="6">
    <source>
        <dbReference type="Proteomes" id="UP000466966"/>
    </source>
</evidence>
<evidence type="ECO:0000256" key="1">
    <source>
        <dbReference type="ARBA" id="ARBA00012528"/>
    </source>
</evidence>
<dbReference type="InterPro" id="IPR029016">
    <property type="entry name" value="GAF-like_dom_sf"/>
</dbReference>
<keyword evidence="6" id="KW-1185">Reference proteome</keyword>
<dbReference type="FunFam" id="3.30.70.270:FF:000001">
    <property type="entry name" value="Diguanylate cyclase domain protein"/>
    <property type="match status" value="1"/>
</dbReference>
<dbReference type="InterPro" id="IPR050469">
    <property type="entry name" value="Diguanylate_Cyclase"/>
</dbReference>
<protein>
    <recommendedName>
        <fullName evidence="1">diguanylate cyclase</fullName>
        <ecNumber evidence="1">2.7.7.65</ecNumber>
    </recommendedName>
</protein>
<reference evidence="5 6" key="1">
    <citation type="submission" date="2019-12" db="EMBL/GenBank/DDBJ databases">
        <title>Genomic-based taxomic classification of the family Erythrobacteraceae.</title>
        <authorList>
            <person name="Xu L."/>
        </authorList>
    </citation>
    <scope>NUCLEOTIDE SEQUENCE [LARGE SCALE GENOMIC DNA]</scope>
    <source>
        <strain evidence="5 6">M0322</strain>
    </source>
</reference>
<accession>A0A844Z352</accession>
<dbReference type="InterPro" id="IPR000160">
    <property type="entry name" value="GGDEF_dom"/>
</dbReference>
<dbReference type="EMBL" id="WTYV01000006">
    <property type="protein sequence ID" value="MXO72957.1"/>
    <property type="molecule type" value="Genomic_DNA"/>
</dbReference>
<evidence type="ECO:0000256" key="2">
    <source>
        <dbReference type="ARBA" id="ARBA00034247"/>
    </source>
</evidence>
<dbReference type="NCBIfam" id="TIGR00254">
    <property type="entry name" value="GGDEF"/>
    <property type="match status" value="1"/>
</dbReference>
<dbReference type="AlphaFoldDB" id="A0A844Z352"/>
<evidence type="ECO:0000313" key="5">
    <source>
        <dbReference type="EMBL" id="MXO72957.1"/>
    </source>
</evidence>
<feature type="domain" description="GGDEF" evidence="4">
    <location>
        <begin position="278"/>
        <end position="408"/>
    </location>
</feature>
<dbReference type="GO" id="GO:1902201">
    <property type="term" value="P:negative regulation of bacterial-type flagellum-dependent cell motility"/>
    <property type="evidence" value="ECO:0007669"/>
    <property type="project" value="TreeGrafter"/>
</dbReference>
<feature type="transmembrane region" description="Helical" evidence="3">
    <location>
        <begin position="44"/>
        <end position="65"/>
    </location>
</feature>
<dbReference type="InterPro" id="IPR043128">
    <property type="entry name" value="Rev_trsase/Diguanyl_cyclase"/>
</dbReference>
<proteinExistence type="predicted"/>